<proteinExistence type="predicted"/>
<keyword evidence="7" id="KW-1185">Reference proteome</keyword>
<dbReference type="SUPFAM" id="SSF57825">
    <property type="entry name" value="Aspartate carbamoyltransferase, Regulatory-chain, C-terminal domain"/>
    <property type="match status" value="1"/>
</dbReference>
<reference evidence="6 7" key="1">
    <citation type="submission" date="2016-11" db="EMBL/GenBank/DDBJ databases">
        <authorList>
            <person name="Jaros S."/>
            <person name="Januszkiewicz K."/>
            <person name="Wedrychowicz H."/>
        </authorList>
    </citation>
    <scope>NUCLEOTIDE SEQUENCE [LARGE SCALE GENOMIC DNA]</scope>
    <source>
        <strain evidence="6 7">DSM 21120</strain>
    </source>
</reference>
<dbReference type="GO" id="GO:0006207">
    <property type="term" value="P:'de novo' pyrimidine nucleobase biosynthetic process"/>
    <property type="evidence" value="ECO:0007669"/>
    <property type="project" value="InterPro"/>
</dbReference>
<dbReference type="InterPro" id="IPR036793">
    <property type="entry name" value="Asp_carbatrfase_reg_N_sf"/>
</dbReference>
<evidence type="ECO:0000256" key="2">
    <source>
        <dbReference type="ARBA" id="ARBA00022833"/>
    </source>
</evidence>
<evidence type="ECO:0000256" key="1">
    <source>
        <dbReference type="ARBA" id="ARBA00022723"/>
    </source>
</evidence>
<dbReference type="RefSeq" id="WP_073185329.1">
    <property type="nucleotide sequence ID" value="NZ_FQXI01000014.1"/>
</dbReference>
<evidence type="ECO:0000313" key="6">
    <source>
        <dbReference type="EMBL" id="SHH58881.1"/>
    </source>
</evidence>
<evidence type="ECO:0000259" key="4">
    <source>
        <dbReference type="Pfam" id="PF01948"/>
    </source>
</evidence>
<dbReference type="Proteomes" id="UP000184032">
    <property type="component" value="Unassembled WGS sequence"/>
</dbReference>
<dbReference type="Gene3D" id="3.30.70.140">
    <property type="entry name" value="Aspartate carbamoyltransferase regulatory subunit, N-terminal domain"/>
    <property type="match status" value="1"/>
</dbReference>
<feature type="domain" description="Aspartate carbamoyltransferase regulatory subunit N-terminal" evidence="4">
    <location>
        <begin position="3"/>
        <end position="90"/>
    </location>
</feature>
<dbReference type="OrthoDB" id="5599321at2"/>
<name>A0A1M5U7K4_9FIRM</name>
<dbReference type="GO" id="GO:0006221">
    <property type="term" value="P:pyrimidine nucleotide biosynthetic process"/>
    <property type="evidence" value="ECO:0007669"/>
    <property type="project" value="UniProtKB-KW"/>
</dbReference>
<dbReference type="Gene3D" id="2.30.30.20">
    <property type="entry name" value="Aspartate carbamoyltransferase regulatory subunit, C-terminal domain"/>
    <property type="match status" value="1"/>
</dbReference>
<dbReference type="PANTHER" id="PTHR35805:SF1">
    <property type="entry name" value="ASPARTATE CARBAMOYLTRANSFERASE REGULATORY CHAIN"/>
    <property type="match status" value="1"/>
</dbReference>
<dbReference type="GO" id="GO:0046872">
    <property type="term" value="F:metal ion binding"/>
    <property type="evidence" value="ECO:0007669"/>
    <property type="project" value="UniProtKB-KW"/>
</dbReference>
<keyword evidence="2" id="KW-0862">Zinc</keyword>
<feature type="domain" description="Aspartate carbamoyltransferase regulatory subunit C-terminal" evidence="5">
    <location>
        <begin position="95"/>
        <end position="136"/>
    </location>
</feature>
<protein>
    <submittedName>
        <fullName evidence="6">Aspartate carbamoyltransferase regulatory subunit</fullName>
    </submittedName>
</protein>
<evidence type="ECO:0000256" key="3">
    <source>
        <dbReference type="ARBA" id="ARBA00022975"/>
    </source>
</evidence>
<evidence type="ECO:0000313" key="7">
    <source>
        <dbReference type="Proteomes" id="UP000184032"/>
    </source>
</evidence>
<dbReference type="PANTHER" id="PTHR35805">
    <property type="entry name" value="ASPARTATE CARBAMOYLTRANSFERASE REGULATORY CHAIN"/>
    <property type="match status" value="1"/>
</dbReference>
<dbReference type="InterPro" id="IPR036792">
    <property type="entry name" value="Asp_carbatrfase_reg_C_sf"/>
</dbReference>
<dbReference type="EMBL" id="FQXI01000014">
    <property type="protein sequence ID" value="SHH58881.1"/>
    <property type="molecule type" value="Genomic_DNA"/>
</dbReference>
<gene>
    <name evidence="6" type="ORF">SAMN02745245_01682</name>
</gene>
<dbReference type="InterPro" id="IPR020545">
    <property type="entry name" value="Asp_carbamoyltransf_reg_N"/>
</dbReference>
<dbReference type="InterPro" id="IPR002801">
    <property type="entry name" value="Asp_carbamoylTrfase_reg"/>
</dbReference>
<keyword evidence="6" id="KW-0808">Transferase</keyword>
<dbReference type="Pfam" id="PF01948">
    <property type="entry name" value="PyrI"/>
    <property type="match status" value="1"/>
</dbReference>
<dbReference type="AlphaFoldDB" id="A0A1M5U7K4"/>
<keyword evidence="3" id="KW-0665">Pyrimidine biosynthesis</keyword>
<sequence>MINVSKIKKGIVLDHIECGKAHIIYKALRLDEVEDPVVMMQNINSTTLGKKDLIKIETDFDIDFTVLGLIAPHTTVNFIEEGIRVKKVRMELPEKIEGVMHCKNPRCITNIEKVEDAGFTLSNAKTREYKCEYCDSLNIYDE</sequence>
<dbReference type="GO" id="GO:0016740">
    <property type="term" value="F:transferase activity"/>
    <property type="evidence" value="ECO:0007669"/>
    <property type="project" value="UniProtKB-KW"/>
</dbReference>
<dbReference type="GO" id="GO:0009347">
    <property type="term" value="C:aspartate carbamoyltransferase complex"/>
    <property type="evidence" value="ECO:0007669"/>
    <property type="project" value="InterPro"/>
</dbReference>
<dbReference type="Pfam" id="PF02748">
    <property type="entry name" value="PyrI_C"/>
    <property type="match status" value="1"/>
</dbReference>
<organism evidence="6 7">
    <name type="scientific">Anaerosphaera aminiphila DSM 21120</name>
    <dbReference type="NCBI Taxonomy" id="1120995"/>
    <lineage>
        <taxon>Bacteria</taxon>
        <taxon>Bacillati</taxon>
        <taxon>Bacillota</taxon>
        <taxon>Tissierellia</taxon>
        <taxon>Tissierellales</taxon>
        <taxon>Peptoniphilaceae</taxon>
        <taxon>Anaerosphaera</taxon>
    </lineage>
</organism>
<accession>A0A1M5U7K4</accession>
<evidence type="ECO:0000259" key="5">
    <source>
        <dbReference type="Pfam" id="PF02748"/>
    </source>
</evidence>
<dbReference type="InterPro" id="IPR020542">
    <property type="entry name" value="Asp_carbamoyltrfase_reg_C"/>
</dbReference>
<dbReference type="STRING" id="1120995.SAMN02745245_01682"/>
<keyword evidence="1" id="KW-0479">Metal-binding</keyword>
<dbReference type="SUPFAM" id="SSF54893">
    <property type="entry name" value="Aspartate carbamoyltransferase, Regulatory-chain, N-terminal domain"/>
    <property type="match status" value="1"/>
</dbReference>